<feature type="transmembrane region" description="Helical" evidence="7">
    <location>
        <begin position="48"/>
        <end position="67"/>
    </location>
</feature>
<name>A0A8K0T519_9PEZI</name>
<evidence type="ECO:0000256" key="8">
    <source>
        <dbReference type="SAM" id="MobiDB-lite"/>
    </source>
</evidence>
<evidence type="ECO:0000256" key="2">
    <source>
        <dbReference type="ARBA" id="ARBA00005550"/>
    </source>
</evidence>
<feature type="compositionally biased region" description="Low complexity" evidence="8">
    <location>
        <begin position="352"/>
        <end position="365"/>
    </location>
</feature>
<proteinExistence type="inferred from homology"/>
<reference evidence="9" key="1">
    <citation type="journal article" date="2021" name="Nat. Commun.">
        <title>Genetic determinants of endophytism in the Arabidopsis root mycobiome.</title>
        <authorList>
            <person name="Mesny F."/>
            <person name="Miyauchi S."/>
            <person name="Thiergart T."/>
            <person name="Pickel B."/>
            <person name="Atanasova L."/>
            <person name="Karlsson M."/>
            <person name="Huettel B."/>
            <person name="Barry K.W."/>
            <person name="Haridas S."/>
            <person name="Chen C."/>
            <person name="Bauer D."/>
            <person name="Andreopoulos W."/>
            <person name="Pangilinan J."/>
            <person name="LaButti K."/>
            <person name="Riley R."/>
            <person name="Lipzen A."/>
            <person name="Clum A."/>
            <person name="Drula E."/>
            <person name="Henrissat B."/>
            <person name="Kohler A."/>
            <person name="Grigoriev I.V."/>
            <person name="Martin F.M."/>
            <person name="Hacquard S."/>
        </authorList>
    </citation>
    <scope>NUCLEOTIDE SEQUENCE</scope>
    <source>
        <strain evidence="9">MPI-CAGE-AT-0016</strain>
    </source>
</reference>
<dbReference type="Proteomes" id="UP000813385">
    <property type="component" value="Unassembled WGS sequence"/>
</dbReference>
<dbReference type="AlphaFoldDB" id="A0A8K0T519"/>
<evidence type="ECO:0000313" key="10">
    <source>
        <dbReference type="Proteomes" id="UP000813385"/>
    </source>
</evidence>
<gene>
    <name evidence="7" type="primary">DLT1</name>
    <name evidence="9" type="ORF">B0T11DRAFT_291745</name>
</gene>
<dbReference type="PANTHER" id="PTHR40021:SF1">
    <property type="entry name" value="DEFECT AT LOW TEMPERATURE PROTEIN 1"/>
    <property type="match status" value="1"/>
</dbReference>
<evidence type="ECO:0000256" key="3">
    <source>
        <dbReference type="ARBA" id="ARBA00021353"/>
    </source>
</evidence>
<comment type="caution">
    <text evidence="9">The sequence shown here is derived from an EMBL/GenBank/DDBJ whole genome shotgun (WGS) entry which is preliminary data.</text>
</comment>
<comment type="similarity">
    <text evidence="2 7">Belongs to the DLT1 family.</text>
</comment>
<keyword evidence="6 7" id="KW-0472">Membrane</keyword>
<comment type="subcellular location">
    <subcellularLocation>
        <location evidence="7">Membrane</location>
        <topology evidence="7">Multi-pass membrane protein</topology>
    </subcellularLocation>
</comment>
<evidence type="ECO:0000313" key="9">
    <source>
        <dbReference type="EMBL" id="KAH7347711.1"/>
    </source>
</evidence>
<evidence type="ECO:0000256" key="7">
    <source>
        <dbReference type="RuleBase" id="RU367100"/>
    </source>
</evidence>
<evidence type="ECO:0000256" key="5">
    <source>
        <dbReference type="ARBA" id="ARBA00022989"/>
    </source>
</evidence>
<keyword evidence="4 7" id="KW-0812">Transmembrane</keyword>
<evidence type="ECO:0000256" key="1">
    <source>
        <dbReference type="ARBA" id="ARBA00002489"/>
    </source>
</evidence>
<organism evidence="9 10">
    <name type="scientific">Plectosphaerella cucumerina</name>
    <dbReference type="NCBI Taxonomy" id="40658"/>
    <lineage>
        <taxon>Eukaryota</taxon>
        <taxon>Fungi</taxon>
        <taxon>Dikarya</taxon>
        <taxon>Ascomycota</taxon>
        <taxon>Pezizomycotina</taxon>
        <taxon>Sordariomycetes</taxon>
        <taxon>Hypocreomycetidae</taxon>
        <taxon>Glomerellales</taxon>
        <taxon>Plectosphaerellaceae</taxon>
        <taxon>Plectosphaerella</taxon>
    </lineage>
</organism>
<accession>A0A8K0T519</accession>
<evidence type="ECO:0000256" key="6">
    <source>
        <dbReference type="ARBA" id="ARBA00023136"/>
    </source>
</evidence>
<comment type="function">
    <text evidence="1 7">Required for growth under high-pressure and low-temperature conditions.</text>
</comment>
<dbReference type="EMBL" id="JAGPXD010000007">
    <property type="protein sequence ID" value="KAH7347711.1"/>
    <property type="molecule type" value="Genomic_DNA"/>
</dbReference>
<feature type="compositionally biased region" description="Polar residues" evidence="8">
    <location>
        <begin position="383"/>
        <end position="408"/>
    </location>
</feature>
<dbReference type="GO" id="GO:0016020">
    <property type="term" value="C:membrane"/>
    <property type="evidence" value="ECO:0007669"/>
    <property type="project" value="UniProtKB-SubCell"/>
</dbReference>
<keyword evidence="10" id="KW-1185">Reference proteome</keyword>
<feature type="region of interest" description="Disordered" evidence="8">
    <location>
        <begin position="383"/>
        <end position="412"/>
    </location>
</feature>
<evidence type="ECO:0000256" key="4">
    <source>
        <dbReference type="ARBA" id="ARBA00022692"/>
    </source>
</evidence>
<sequence>MFSPRAVFRFIYNSSYFILCAVTTALLCVTPGDIIWQSLRRKQYNNIWLLASFVIGTMLIVSFVYALRIYNNKTILASIPKAWVPVEKGDVPKRVFRMISAGLDRSAAIAYEARPRHVADLDVPNATADPDRDSVVSLAGNENHRGEKDERAAAEGFQLLKVRTLSDVERMLGTPLPRHRPVWGEVEHGGWAPPDSADIPNLQYGAVVAELPHLIEGKALTLAPPAEADDGDAPTVNVEVAEMLQRPPHLGLRQYLTRLAELGVLPMDATTNEFLAVYEQARFSVRPIGLDRFRDLMHLFAALLRSMGPMDPAALDPLEEADVEDDEDRGTAYDSDIDSRGPDSSSIHTSPRGSLSRSVTRSTTGSRRRVLFGGRSASAGTWQNAYRTAPSTMNARSTGTASETSSVVDHTRPRQLFHSYSNASMRSKASSGSGASVIRLAGRADMTDLPYVLSLADTR</sequence>
<feature type="transmembrane region" description="Helical" evidence="7">
    <location>
        <begin position="16"/>
        <end position="36"/>
    </location>
</feature>
<feature type="compositionally biased region" description="Polar residues" evidence="8">
    <location>
        <begin position="342"/>
        <end position="351"/>
    </location>
</feature>
<dbReference type="PANTHER" id="PTHR40021">
    <property type="entry name" value="DEFECT AT LOW TEMPERATURE PROTEIN 1"/>
    <property type="match status" value="1"/>
</dbReference>
<dbReference type="InterPro" id="IPR038869">
    <property type="entry name" value="DLT1"/>
</dbReference>
<keyword evidence="5 7" id="KW-1133">Transmembrane helix</keyword>
<protein>
    <recommendedName>
        <fullName evidence="3 7">Defect at low temperature protein 1</fullName>
    </recommendedName>
</protein>
<dbReference type="OrthoDB" id="4096362at2759"/>
<feature type="region of interest" description="Disordered" evidence="8">
    <location>
        <begin position="320"/>
        <end position="370"/>
    </location>
</feature>